<gene>
    <name evidence="3" type="ORF">B0I24_1206</name>
    <name evidence="4" type="ORF">CWE07_13630</name>
</gene>
<dbReference type="Pfam" id="PF20349">
    <property type="entry name" value="DUF6644"/>
    <property type="match status" value="1"/>
</dbReference>
<comment type="caution">
    <text evidence="3">The sequence shown here is derived from an EMBL/GenBank/DDBJ whole genome shotgun (WGS) entry which is preliminary data.</text>
</comment>
<keyword evidence="1" id="KW-0812">Transmembrane</keyword>
<feature type="transmembrane region" description="Helical" evidence="1">
    <location>
        <begin position="136"/>
        <end position="159"/>
    </location>
</feature>
<dbReference type="Proteomes" id="UP000249203">
    <property type="component" value="Unassembled WGS sequence"/>
</dbReference>
<evidence type="ECO:0000313" key="4">
    <source>
        <dbReference type="EMBL" id="RUO18535.1"/>
    </source>
</evidence>
<proteinExistence type="predicted"/>
<name>A0A327WMW1_9GAMM</name>
<accession>A0A327WMW1</accession>
<keyword evidence="6" id="KW-1185">Reference proteome</keyword>
<sequence length="161" mass="17468">MLEPLWQWLAQSALASFLRSSDWAYPALSASHIIALGTLIGTVIVMDLRVLGVIRRIELVPLVPLMSQVAAVALVFALLTGVVLFSVQPNHYLSNDAFLFKLACIALALLNALLVHANTHWRALRSNAPATHAHGLLKLGAALSLILWLSAVFAGRWIAFV</sequence>
<dbReference type="OrthoDB" id="7063120at2"/>
<evidence type="ECO:0000256" key="1">
    <source>
        <dbReference type="SAM" id="Phobius"/>
    </source>
</evidence>
<evidence type="ECO:0000313" key="6">
    <source>
        <dbReference type="Proteomes" id="UP000287865"/>
    </source>
</evidence>
<evidence type="ECO:0000313" key="5">
    <source>
        <dbReference type="Proteomes" id="UP000249203"/>
    </source>
</evidence>
<protein>
    <submittedName>
        <fullName evidence="4">DUF2214 domain-containing protein</fullName>
    </submittedName>
</protein>
<dbReference type="AlphaFoldDB" id="A0A327WMW1"/>
<evidence type="ECO:0000313" key="3">
    <source>
        <dbReference type="EMBL" id="RAJ93279.1"/>
    </source>
</evidence>
<feature type="transmembrane region" description="Helical" evidence="1">
    <location>
        <begin position="97"/>
        <end position="115"/>
    </location>
</feature>
<reference evidence="3 5" key="2">
    <citation type="submission" date="2018-06" db="EMBL/GenBank/DDBJ databases">
        <title>Genomic Encyclopedia of Type Strains, Phase III (KMG-III): the genomes of soil and plant-associated and newly described type strains.</title>
        <authorList>
            <person name="Whitman W."/>
        </authorList>
    </citation>
    <scope>NUCLEOTIDE SEQUENCE [LARGE SCALE GENOMIC DNA]</scope>
    <source>
        <strain evidence="3 5">CGMCC 1.15366</strain>
    </source>
</reference>
<dbReference type="RefSeq" id="WP_111570472.1">
    <property type="nucleotide sequence ID" value="NZ_PIPK01000019.1"/>
</dbReference>
<organism evidence="3 5">
    <name type="scientific">Aliidiomarina maris</name>
    <dbReference type="NCBI Taxonomy" id="531312"/>
    <lineage>
        <taxon>Bacteria</taxon>
        <taxon>Pseudomonadati</taxon>
        <taxon>Pseudomonadota</taxon>
        <taxon>Gammaproteobacteria</taxon>
        <taxon>Alteromonadales</taxon>
        <taxon>Idiomarinaceae</taxon>
        <taxon>Aliidiomarina</taxon>
    </lineage>
</organism>
<keyword evidence="1" id="KW-1133">Transmembrane helix</keyword>
<keyword evidence="1" id="KW-0472">Membrane</keyword>
<dbReference type="EMBL" id="PIPK01000019">
    <property type="protein sequence ID" value="RUO18535.1"/>
    <property type="molecule type" value="Genomic_DNA"/>
</dbReference>
<dbReference type="Proteomes" id="UP000287865">
    <property type="component" value="Unassembled WGS sequence"/>
</dbReference>
<feature type="domain" description="DUF6644" evidence="2">
    <location>
        <begin position="25"/>
        <end position="160"/>
    </location>
</feature>
<feature type="transmembrane region" description="Helical" evidence="1">
    <location>
        <begin position="59"/>
        <end position="85"/>
    </location>
</feature>
<evidence type="ECO:0000259" key="2">
    <source>
        <dbReference type="Pfam" id="PF20349"/>
    </source>
</evidence>
<reference evidence="4 6" key="1">
    <citation type="journal article" date="2018" name="Front. Microbiol.">
        <title>Genome-Based Analysis Reveals the Taxonomy and Diversity of the Family Idiomarinaceae.</title>
        <authorList>
            <person name="Liu Y."/>
            <person name="Lai Q."/>
            <person name="Shao Z."/>
        </authorList>
    </citation>
    <scope>NUCLEOTIDE SEQUENCE [LARGE SCALE GENOMIC DNA]</scope>
    <source>
        <strain evidence="4 6">CF12-14</strain>
    </source>
</reference>
<dbReference type="EMBL" id="QLMD01000020">
    <property type="protein sequence ID" value="RAJ93279.1"/>
    <property type="molecule type" value="Genomic_DNA"/>
</dbReference>
<feature type="transmembrane region" description="Helical" evidence="1">
    <location>
        <begin position="23"/>
        <end position="47"/>
    </location>
</feature>
<dbReference type="InterPro" id="IPR046586">
    <property type="entry name" value="DUF6644"/>
</dbReference>